<gene>
    <name evidence="4" type="primary">infC</name>
    <name evidence="8" type="ORF">EDC28_10481</name>
</gene>
<dbReference type="Gene3D" id="3.10.20.80">
    <property type="entry name" value="Translation initiation factor 3 (IF-3), N-terminal domain"/>
    <property type="match status" value="1"/>
</dbReference>
<evidence type="ECO:0000256" key="4">
    <source>
        <dbReference type="HAMAP-Rule" id="MF_00080"/>
    </source>
</evidence>
<dbReference type="FunFam" id="3.30.110.10:FF:000001">
    <property type="entry name" value="Translation initiation factor IF-3"/>
    <property type="match status" value="1"/>
</dbReference>
<dbReference type="EMBL" id="RJUL01000004">
    <property type="protein sequence ID" value="ROQ27433.1"/>
    <property type="molecule type" value="Genomic_DNA"/>
</dbReference>
<evidence type="ECO:0000259" key="6">
    <source>
        <dbReference type="Pfam" id="PF00707"/>
    </source>
</evidence>
<dbReference type="GO" id="GO:0043022">
    <property type="term" value="F:ribosome binding"/>
    <property type="evidence" value="ECO:0007669"/>
    <property type="project" value="UniProtKB-ARBA"/>
</dbReference>
<accession>A0A3N1PFR7</accession>
<evidence type="ECO:0000259" key="7">
    <source>
        <dbReference type="Pfam" id="PF05198"/>
    </source>
</evidence>
<keyword evidence="4" id="KW-0963">Cytoplasm</keyword>
<dbReference type="InterPro" id="IPR036787">
    <property type="entry name" value="T_IF-3_N_sf"/>
</dbReference>
<reference evidence="8 9" key="1">
    <citation type="submission" date="2018-11" db="EMBL/GenBank/DDBJ databases">
        <title>Genomic Encyclopedia of Type Strains, Phase IV (KMG-IV): sequencing the most valuable type-strain genomes for metagenomic binning, comparative biology and taxonomic classification.</title>
        <authorList>
            <person name="Goeker M."/>
        </authorList>
    </citation>
    <scope>NUCLEOTIDE SEQUENCE [LARGE SCALE GENOMIC DNA]</scope>
    <source>
        <strain evidence="8 9">DSM 21945</strain>
    </source>
</reference>
<name>A0A3N1PFR7_9GAMM</name>
<evidence type="ECO:0000256" key="2">
    <source>
        <dbReference type="ARBA" id="ARBA00022540"/>
    </source>
</evidence>
<evidence type="ECO:0000256" key="1">
    <source>
        <dbReference type="ARBA" id="ARBA00005439"/>
    </source>
</evidence>
<dbReference type="GO" id="GO:0003743">
    <property type="term" value="F:translation initiation factor activity"/>
    <property type="evidence" value="ECO:0007669"/>
    <property type="project" value="UniProtKB-UniRule"/>
</dbReference>
<dbReference type="FunFam" id="3.10.20.80:FF:000001">
    <property type="entry name" value="Translation initiation factor IF-3"/>
    <property type="match status" value="1"/>
</dbReference>
<dbReference type="InterPro" id="IPR019815">
    <property type="entry name" value="Translation_initiation_fac_3_C"/>
</dbReference>
<dbReference type="PANTHER" id="PTHR10938">
    <property type="entry name" value="TRANSLATION INITIATION FACTOR IF-3"/>
    <property type="match status" value="1"/>
</dbReference>
<dbReference type="InterPro" id="IPR036788">
    <property type="entry name" value="T_IF-3_C_sf"/>
</dbReference>
<dbReference type="Pfam" id="PF05198">
    <property type="entry name" value="IF3_N"/>
    <property type="match status" value="1"/>
</dbReference>
<proteinExistence type="inferred from homology"/>
<keyword evidence="3 4" id="KW-0648">Protein biosynthesis</keyword>
<dbReference type="Proteomes" id="UP000268033">
    <property type="component" value="Unassembled WGS sequence"/>
</dbReference>
<comment type="similarity">
    <text evidence="1 4">Belongs to the IF-3 family.</text>
</comment>
<dbReference type="InterPro" id="IPR001288">
    <property type="entry name" value="Translation_initiation_fac_3"/>
</dbReference>
<dbReference type="SUPFAM" id="SSF55200">
    <property type="entry name" value="Translation initiation factor IF3, C-terminal domain"/>
    <property type="match status" value="1"/>
</dbReference>
<feature type="domain" description="Translation initiation factor 3 N-terminal" evidence="7">
    <location>
        <begin position="10"/>
        <end position="79"/>
    </location>
</feature>
<comment type="subcellular location">
    <subcellularLocation>
        <location evidence="4">Cytoplasm</location>
    </subcellularLocation>
</comment>
<dbReference type="NCBIfam" id="TIGR00168">
    <property type="entry name" value="infC"/>
    <property type="match status" value="1"/>
</dbReference>
<protein>
    <recommendedName>
        <fullName evidence="4 5">Translation initiation factor IF-3</fullName>
    </recommendedName>
</protein>
<keyword evidence="2 4" id="KW-0396">Initiation factor</keyword>
<comment type="caution">
    <text evidence="8">The sequence shown here is derived from an EMBL/GenBank/DDBJ whole genome shotgun (WGS) entry which is preliminary data.</text>
</comment>
<sequence length="173" mass="19939">MVQQKPKHRINDLIRIPEVRLIGAEGEQLGVVKIQDALAQAEAAQMDLVEISPNAEPPVCQIMDYGKFLYEKQKSAKEQKKKQKQIQVKEIKFRPGTDEGDYQVKLRNLVRFLEDGDKAKITLRFRGREMAHQELGRDLLERIKADLEELSVVESFPKMEGRQMVMVLAPKKK</sequence>
<organism evidence="8 9">
    <name type="scientific">Gallaecimonas pentaromativorans</name>
    <dbReference type="NCBI Taxonomy" id="584787"/>
    <lineage>
        <taxon>Bacteria</taxon>
        <taxon>Pseudomonadati</taxon>
        <taxon>Pseudomonadota</taxon>
        <taxon>Gammaproteobacteria</taxon>
        <taxon>Enterobacterales</taxon>
        <taxon>Gallaecimonadaceae</taxon>
        <taxon>Gallaecimonas</taxon>
    </lineage>
</organism>
<dbReference type="SUPFAM" id="SSF54364">
    <property type="entry name" value="Translation initiation factor IF3, N-terminal domain"/>
    <property type="match status" value="1"/>
</dbReference>
<dbReference type="GO" id="GO:0016020">
    <property type="term" value="C:membrane"/>
    <property type="evidence" value="ECO:0007669"/>
    <property type="project" value="TreeGrafter"/>
</dbReference>
<comment type="function">
    <text evidence="4">IF-3 binds to the 30S ribosomal subunit and shifts the equilibrium between 70S ribosomes and their 50S and 30S subunits in favor of the free subunits, thus enhancing the availability of 30S subunits on which protein synthesis initiation begins.</text>
</comment>
<dbReference type="AlphaFoldDB" id="A0A3N1PFR7"/>
<keyword evidence="9" id="KW-1185">Reference proteome</keyword>
<dbReference type="HAMAP" id="MF_00080">
    <property type="entry name" value="IF_3"/>
    <property type="match status" value="1"/>
</dbReference>
<dbReference type="STRING" id="584787.GCA_001247655_02522"/>
<dbReference type="Pfam" id="PF00707">
    <property type="entry name" value="IF3_C"/>
    <property type="match status" value="1"/>
</dbReference>
<dbReference type="Gene3D" id="3.30.110.10">
    <property type="entry name" value="Translation initiation factor 3 (IF-3), C-terminal domain"/>
    <property type="match status" value="1"/>
</dbReference>
<evidence type="ECO:0000256" key="5">
    <source>
        <dbReference type="NCBIfam" id="TIGR00168"/>
    </source>
</evidence>
<evidence type="ECO:0000313" key="9">
    <source>
        <dbReference type="Proteomes" id="UP000268033"/>
    </source>
</evidence>
<comment type="subunit">
    <text evidence="4">Monomer.</text>
</comment>
<evidence type="ECO:0000313" key="8">
    <source>
        <dbReference type="EMBL" id="ROQ27433.1"/>
    </source>
</evidence>
<dbReference type="GO" id="GO:0032790">
    <property type="term" value="P:ribosome disassembly"/>
    <property type="evidence" value="ECO:0007669"/>
    <property type="project" value="TreeGrafter"/>
</dbReference>
<feature type="domain" description="Translation initiation factor 3 C-terminal" evidence="6">
    <location>
        <begin position="86"/>
        <end position="171"/>
    </location>
</feature>
<evidence type="ECO:0000256" key="3">
    <source>
        <dbReference type="ARBA" id="ARBA00022917"/>
    </source>
</evidence>
<dbReference type="InterPro" id="IPR019814">
    <property type="entry name" value="Translation_initiation_fac_3_N"/>
</dbReference>
<dbReference type="PANTHER" id="PTHR10938:SF0">
    <property type="entry name" value="TRANSLATION INITIATION FACTOR IF-3, MITOCHONDRIAL"/>
    <property type="match status" value="1"/>
</dbReference>
<dbReference type="GO" id="GO:0005829">
    <property type="term" value="C:cytosol"/>
    <property type="evidence" value="ECO:0007669"/>
    <property type="project" value="TreeGrafter"/>
</dbReference>